<dbReference type="GO" id="GO:0000398">
    <property type="term" value="P:mRNA splicing, via spliceosome"/>
    <property type="evidence" value="ECO:0007669"/>
    <property type="project" value="TreeGrafter"/>
</dbReference>
<dbReference type="GO" id="GO:0071014">
    <property type="term" value="C:post-mRNA release spliceosomal complex"/>
    <property type="evidence" value="ECO:0007669"/>
    <property type="project" value="TreeGrafter"/>
</dbReference>
<feature type="region of interest" description="Disordered" evidence="2">
    <location>
        <begin position="383"/>
        <end position="422"/>
    </location>
</feature>
<feature type="non-terminal residue" evidence="5">
    <location>
        <position position="1"/>
    </location>
</feature>
<evidence type="ECO:0000256" key="2">
    <source>
        <dbReference type="SAM" id="MobiDB-lite"/>
    </source>
</evidence>
<feature type="domain" description="Cwf19-like protein C-terminal" evidence="3">
    <location>
        <begin position="762"/>
        <end position="859"/>
    </location>
</feature>
<dbReference type="Pfam" id="PF04676">
    <property type="entry name" value="CwfJ_C_2"/>
    <property type="match status" value="1"/>
</dbReference>
<dbReference type="Pfam" id="PF04677">
    <property type="entry name" value="CwfJ_C_1"/>
    <property type="match status" value="1"/>
</dbReference>
<name>A0A498I5U4_MALDO</name>
<feature type="region of interest" description="Disordered" evidence="2">
    <location>
        <begin position="80"/>
        <end position="336"/>
    </location>
</feature>
<evidence type="ECO:0000313" key="5">
    <source>
        <dbReference type="EMBL" id="RXH78269.1"/>
    </source>
</evidence>
<dbReference type="InterPro" id="IPR040194">
    <property type="entry name" value="Cwf19-like"/>
</dbReference>
<feature type="compositionally biased region" description="Basic and acidic residues" evidence="2">
    <location>
        <begin position="190"/>
        <end position="216"/>
    </location>
</feature>
<feature type="compositionally biased region" description="Basic residues" evidence="2">
    <location>
        <begin position="91"/>
        <end position="108"/>
    </location>
</feature>
<feature type="compositionally biased region" description="Basic and acidic residues" evidence="2">
    <location>
        <begin position="169"/>
        <end position="179"/>
    </location>
</feature>
<dbReference type="Gene3D" id="3.30.428.10">
    <property type="entry name" value="HIT-like"/>
    <property type="match status" value="1"/>
</dbReference>
<proteinExistence type="inferred from homology"/>
<dbReference type="InterPro" id="IPR036265">
    <property type="entry name" value="HIT-like_sf"/>
</dbReference>
<feature type="region of interest" description="Disordered" evidence="2">
    <location>
        <begin position="540"/>
        <end position="564"/>
    </location>
</feature>
<feature type="compositionally biased region" description="Basic and acidic residues" evidence="2">
    <location>
        <begin position="246"/>
        <end position="278"/>
    </location>
</feature>
<feature type="compositionally biased region" description="Basic residues" evidence="2">
    <location>
        <begin position="217"/>
        <end position="235"/>
    </location>
</feature>
<dbReference type="InterPro" id="IPR006767">
    <property type="entry name" value="Cwf19-like_C_dom-2"/>
</dbReference>
<dbReference type="SUPFAM" id="SSF54197">
    <property type="entry name" value="HIT-like"/>
    <property type="match status" value="1"/>
</dbReference>
<feature type="region of interest" description="Disordered" evidence="2">
    <location>
        <begin position="589"/>
        <end position="626"/>
    </location>
</feature>
<sequence length="865" mass="98172">FFRTTSNSFVGDICCELGIADPFRTRLLVRCPPLIAAESNLDAVAGGGTLSYEPRSTLLLLVKKMLAGVKIIPRDQIDKDENLSAPGKEKQKQKKRSSSKVNKRRKEKKSSQYGSSDGEELDKIKKGSKNKWYSSDEYSTSSSYSSGVESEGSSDRGRRKSQSRKKGKRSNEGISEDKVSYSSKKRSKNGRKEYASEDHSSSASDGKDSDSCFDRKERRKKGSKKDRKKKSKRMSRGVMEDEEISDGDRGAGRLKDGEIARKEFGLEWMLRPEGKADRTPTVTVKEQPKETPSDEIKVNPRELNPHLKDDGSGYPEDTDEPEATGNKLLSSSVVGDGGASWKLKALKRAKEQATREGRRLQEVVGERWGSLGELTVSVASNKAAQSRAHLHAIKSRQKGLSEEHQPDSSNQSDMDNKKDTSRHYLKDVSCGLPKWREPKIQDSLSWKRRDVSTQDSSLLAEAVANLNQFSNDGSFMSDVLRKRTDDFSSPTRENIADTSKPSEASAAFHELNANQLAAKAFQLRMKGKLEEAGELLEEVENRKAKQASGDNFMRPRNERSTSRHVMQEMALRQKKKEEDADMHLAQRITQNKKYSISGQADDEYDYDDTPRKKSKKKQGSDQKVTQNNSFATRFATQQERCLFCFENQRRPAHLVVAIANFTYLMLPHQQPVVPGHCCIIPMQHVPSTRTVDDDVWQEIRNFKKCLIMMFAKKEKEVVFLETVMGLAQQRHHCIVECIPIPHEIAKEAPLYFKKAIDEAEDEWSQHNAKRLIDTSVKGLRGSIPKDFPYFHVEFGLNKGFVHVIDDEQQFNSSLGLNVIRGMLQLPEEDMYRRRRHETVEAQKQAVKSFDQDWSPFDWTKQLHQS</sequence>
<organism evidence="5 6">
    <name type="scientific">Malus domestica</name>
    <name type="common">Apple</name>
    <name type="synonym">Pyrus malus</name>
    <dbReference type="NCBI Taxonomy" id="3750"/>
    <lineage>
        <taxon>Eukaryota</taxon>
        <taxon>Viridiplantae</taxon>
        <taxon>Streptophyta</taxon>
        <taxon>Embryophyta</taxon>
        <taxon>Tracheophyta</taxon>
        <taxon>Spermatophyta</taxon>
        <taxon>Magnoliopsida</taxon>
        <taxon>eudicotyledons</taxon>
        <taxon>Gunneridae</taxon>
        <taxon>Pentapetalae</taxon>
        <taxon>rosids</taxon>
        <taxon>fabids</taxon>
        <taxon>Rosales</taxon>
        <taxon>Rosaceae</taxon>
        <taxon>Amygdaloideae</taxon>
        <taxon>Maleae</taxon>
        <taxon>Malus</taxon>
    </lineage>
</organism>
<gene>
    <name evidence="5" type="ORF">DVH24_001787</name>
</gene>
<dbReference type="EMBL" id="RDQH01000339">
    <property type="protein sequence ID" value="RXH78269.1"/>
    <property type="molecule type" value="Genomic_DNA"/>
</dbReference>
<dbReference type="AlphaFoldDB" id="A0A498I5U4"/>
<feature type="compositionally biased region" description="Basic residues" evidence="2">
    <location>
        <begin position="157"/>
        <end position="168"/>
    </location>
</feature>
<feature type="compositionally biased region" description="Basic residues" evidence="2">
    <location>
        <begin position="388"/>
        <end position="397"/>
    </location>
</feature>
<feature type="compositionally biased region" description="Polar residues" evidence="2">
    <location>
        <begin position="589"/>
        <end position="598"/>
    </location>
</feature>
<feature type="compositionally biased region" description="Basic and acidic residues" evidence="2">
    <location>
        <begin position="286"/>
        <end position="311"/>
    </location>
</feature>
<feature type="domain" description="Cwf19-like C-terminal" evidence="4">
    <location>
        <begin position="633"/>
        <end position="753"/>
    </location>
</feature>
<evidence type="ECO:0000259" key="4">
    <source>
        <dbReference type="Pfam" id="PF04677"/>
    </source>
</evidence>
<comment type="caution">
    <text evidence="5">The sequence shown here is derived from an EMBL/GenBank/DDBJ whole genome shotgun (WGS) entry which is preliminary data.</text>
</comment>
<keyword evidence="6" id="KW-1185">Reference proteome</keyword>
<evidence type="ECO:0008006" key="7">
    <source>
        <dbReference type="Google" id="ProtNLM"/>
    </source>
</evidence>
<dbReference type="InterPro" id="IPR006768">
    <property type="entry name" value="Cwf19-like_C_dom-1"/>
</dbReference>
<evidence type="ECO:0000256" key="1">
    <source>
        <dbReference type="ARBA" id="ARBA00006795"/>
    </source>
</evidence>
<dbReference type="STRING" id="3750.A0A498I5U4"/>
<reference evidence="5 6" key="1">
    <citation type="submission" date="2018-10" db="EMBL/GenBank/DDBJ databases">
        <title>A high-quality apple genome assembly.</title>
        <authorList>
            <person name="Hu J."/>
        </authorList>
    </citation>
    <scope>NUCLEOTIDE SEQUENCE [LARGE SCALE GENOMIC DNA]</scope>
    <source>
        <strain evidence="6">cv. HFTH1</strain>
        <tissue evidence="5">Young leaf</tissue>
    </source>
</reference>
<feature type="compositionally biased region" description="Low complexity" evidence="2">
    <location>
        <begin position="133"/>
        <end position="151"/>
    </location>
</feature>
<protein>
    <recommendedName>
        <fullName evidence="7">Cwf19-like C-terminal domain-containing protein</fullName>
    </recommendedName>
</protein>
<evidence type="ECO:0000313" key="6">
    <source>
        <dbReference type="Proteomes" id="UP000290289"/>
    </source>
</evidence>
<accession>A0A498I5U4</accession>
<evidence type="ECO:0000259" key="3">
    <source>
        <dbReference type="Pfam" id="PF04676"/>
    </source>
</evidence>
<comment type="similarity">
    <text evidence="1">Belongs to the CWF19 family.</text>
</comment>
<feature type="compositionally biased region" description="Basic and acidic residues" evidence="2">
    <location>
        <begin position="80"/>
        <end position="90"/>
    </location>
</feature>
<dbReference type="PANTHER" id="PTHR12072:SF5">
    <property type="entry name" value="CWF19-LIKE PROTEIN 2"/>
    <property type="match status" value="1"/>
</dbReference>
<dbReference type="PANTHER" id="PTHR12072">
    <property type="entry name" value="CWF19, CELL CYCLE CONTROL PROTEIN"/>
    <property type="match status" value="1"/>
</dbReference>
<dbReference type="Proteomes" id="UP000290289">
    <property type="component" value="Chromosome 13"/>
</dbReference>